<evidence type="ECO:0000313" key="11">
    <source>
        <dbReference type="EMBL" id="HGU65013.1"/>
    </source>
</evidence>
<organism evidence="10">
    <name type="scientific">Staphylothermus marinus</name>
    <dbReference type="NCBI Taxonomy" id="2280"/>
    <lineage>
        <taxon>Archaea</taxon>
        <taxon>Thermoproteota</taxon>
        <taxon>Thermoprotei</taxon>
        <taxon>Desulfurococcales</taxon>
        <taxon>Desulfurococcaceae</taxon>
        <taxon>Staphylothermus</taxon>
    </lineage>
</organism>
<gene>
    <name evidence="11" type="ORF">ENT92_02195</name>
    <name evidence="10" type="ORF">ENU14_05385</name>
</gene>
<evidence type="ECO:0000256" key="7">
    <source>
        <dbReference type="ARBA" id="ARBA00023264"/>
    </source>
</evidence>
<keyword evidence="1" id="KW-0444">Lipid biosynthesis</keyword>
<dbReference type="PANTHER" id="PTHR42685:SF18">
    <property type="entry name" value="DIGERANYLGERANYLGLYCEROPHOSPHOLIPID REDUCTASE"/>
    <property type="match status" value="1"/>
</dbReference>
<dbReference type="InterPro" id="IPR036188">
    <property type="entry name" value="FAD/NAD-bd_sf"/>
</dbReference>
<protein>
    <submittedName>
        <fullName evidence="10">NAD(P)/FAD-dependent oxidoreductase</fullName>
    </submittedName>
</protein>
<dbReference type="SUPFAM" id="SSF51905">
    <property type="entry name" value="FAD/NAD(P)-binding domain"/>
    <property type="match status" value="1"/>
</dbReference>
<keyword evidence="6" id="KW-0594">Phospholipid biosynthesis</keyword>
<dbReference type="Gene3D" id="3.50.50.60">
    <property type="entry name" value="FAD/NAD(P)-binding domain"/>
    <property type="match status" value="1"/>
</dbReference>
<sequence>MVKYDVTVIGAGVAGLYVAYKIAEKGFRVALIESKPRERIGDKACGDAIGIHHFEYLGIEPPSNIIDNYYDGVSVCEPSGENCITTHGKGVSINRIGFGQWLLKKAIDHNVELYDKHWFTRVFIKNNYIESVEARESGSLKPVIFESKFFIDASGAKPSLRTKLPDEWPVSEKPLTSDFNITYREVIELDKPIELDTRYAYIYLNTEIAPGGYWWIFPKNRDGTIVNTGLGVLWSIENVNPRILFEKHLRHRFKGRVLSRGGGLVPTRRPLPTLVWRNIAIVGDAAYTVNPIHGGGIGSSLRASDIVAKNIVETLESGVVNEESLWNINKEYMSVYGGKQASLDILRMFLQKLNNSDFEWIIRNKIVDERSIYDIGHHGLLSRELVFRIARLIKLVQKPSFLNKLRVVKKYMDLLEKLYTVYYPDKSVEIYEWMGRVDRVIREYCLNIDYVLGEKVKW</sequence>
<keyword evidence="3" id="KW-0274">FAD</keyword>
<keyword evidence="2" id="KW-0285">Flavoprotein</keyword>
<dbReference type="PRINTS" id="PR00420">
    <property type="entry name" value="RNGMNOXGNASE"/>
</dbReference>
<feature type="domain" description="FAD dependent oxidoreductase" evidence="8">
    <location>
        <begin position="5"/>
        <end position="36"/>
    </location>
</feature>
<evidence type="ECO:0000256" key="2">
    <source>
        <dbReference type="ARBA" id="ARBA00022630"/>
    </source>
</evidence>
<evidence type="ECO:0000259" key="9">
    <source>
        <dbReference type="Pfam" id="PF22578"/>
    </source>
</evidence>
<feature type="domain" description="Digeranylgeranylglycerophospholipid reductase catalytic" evidence="9">
    <location>
        <begin position="178"/>
        <end position="260"/>
    </location>
</feature>
<keyword evidence="5" id="KW-0443">Lipid metabolism</keyword>
<evidence type="ECO:0000256" key="4">
    <source>
        <dbReference type="ARBA" id="ARBA00023002"/>
    </source>
</evidence>
<evidence type="ECO:0000256" key="5">
    <source>
        <dbReference type="ARBA" id="ARBA00023098"/>
    </source>
</evidence>
<dbReference type="NCBIfam" id="TIGR02032">
    <property type="entry name" value="GG-red-SF"/>
    <property type="match status" value="1"/>
</dbReference>
<evidence type="ECO:0000256" key="1">
    <source>
        <dbReference type="ARBA" id="ARBA00022516"/>
    </source>
</evidence>
<dbReference type="InterPro" id="IPR050407">
    <property type="entry name" value="Geranylgeranyl_reductase"/>
</dbReference>
<keyword evidence="4" id="KW-0560">Oxidoreductase</keyword>
<dbReference type="GO" id="GO:0016628">
    <property type="term" value="F:oxidoreductase activity, acting on the CH-CH group of donors, NAD or NADP as acceptor"/>
    <property type="evidence" value="ECO:0007669"/>
    <property type="project" value="InterPro"/>
</dbReference>
<evidence type="ECO:0000313" key="10">
    <source>
        <dbReference type="EMBL" id="HGM58997.1"/>
    </source>
</evidence>
<dbReference type="EMBL" id="DTBJ01000044">
    <property type="protein sequence ID" value="HGM58997.1"/>
    <property type="molecule type" value="Genomic_DNA"/>
</dbReference>
<dbReference type="AlphaFoldDB" id="A0A7C4DBB0"/>
<dbReference type="PANTHER" id="PTHR42685">
    <property type="entry name" value="GERANYLGERANYL DIPHOSPHATE REDUCTASE"/>
    <property type="match status" value="1"/>
</dbReference>
<dbReference type="Pfam" id="PF01266">
    <property type="entry name" value="DAO"/>
    <property type="match status" value="1"/>
</dbReference>
<proteinExistence type="predicted"/>
<reference evidence="10" key="1">
    <citation type="journal article" date="2020" name="mSystems">
        <title>Genome- and Community-Level Interaction Insights into Carbon Utilization and Element Cycling Functions of Hydrothermarchaeota in Hydrothermal Sediment.</title>
        <authorList>
            <person name="Zhou Z."/>
            <person name="Liu Y."/>
            <person name="Xu W."/>
            <person name="Pan J."/>
            <person name="Luo Z.H."/>
            <person name="Li M."/>
        </authorList>
    </citation>
    <scope>NUCLEOTIDE SEQUENCE [LARGE SCALE GENOMIC DNA]</scope>
    <source>
        <strain evidence="11">SpSt-622</strain>
        <strain evidence="10">SpSt-642</strain>
    </source>
</reference>
<accession>A0A7C4DBB0</accession>
<evidence type="ECO:0000256" key="6">
    <source>
        <dbReference type="ARBA" id="ARBA00023209"/>
    </source>
</evidence>
<dbReference type="Pfam" id="PF22578">
    <property type="entry name" value="GGR_cat"/>
    <property type="match status" value="1"/>
</dbReference>
<name>A0A7C4DBB0_STAMA</name>
<comment type="caution">
    <text evidence="10">The sequence shown here is derived from an EMBL/GenBank/DDBJ whole genome shotgun (WGS) entry which is preliminary data.</text>
</comment>
<evidence type="ECO:0000256" key="3">
    <source>
        <dbReference type="ARBA" id="ARBA00022827"/>
    </source>
</evidence>
<keyword evidence="7" id="KW-1208">Phospholipid metabolism</keyword>
<dbReference type="InterPro" id="IPR006076">
    <property type="entry name" value="FAD-dep_OxRdtase"/>
</dbReference>
<evidence type="ECO:0000259" key="8">
    <source>
        <dbReference type="Pfam" id="PF01266"/>
    </source>
</evidence>
<dbReference type="GO" id="GO:0008654">
    <property type="term" value="P:phospholipid biosynthetic process"/>
    <property type="evidence" value="ECO:0007669"/>
    <property type="project" value="UniProtKB-KW"/>
</dbReference>
<dbReference type="InterPro" id="IPR054715">
    <property type="entry name" value="GGR_cat"/>
</dbReference>
<dbReference type="EMBL" id="DTAN01000087">
    <property type="protein sequence ID" value="HGU65013.1"/>
    <property type="molecule type" value="Genomic_DNA"/>
</dbReference>
<dbReference type="InterPro" id="IPR011777">
    <property type="entry name" value="Geranylgeranyl_Rdtase_fam"/>
</dbReference>